<dbReference type="Proteomes" id="UP001344888">
    <property type="component" value="Unassembled WGS sequence"/>
</dbReference>
<sequence length="99" mass="11291">MHFIDKILASLKSRLDYKGCLMLYVEKGEALQTISFFQPPLTEPELAEWEQQLGFSLPSNYRLLLKFTNGMKIFQLLMDNVNIGGGSLALAKYNSIEQM</sequence>
<keyword evidence="3" id="KW-1185">Reference proteome</keyword>
<feature type="domain" description="Knr4/Smi1-like" evidence="1">
    <location>
        <begin position="40"/>
        <end position="80"/>
    </location>
</feature>
<evidence type="ECO:0000313" key="2">
    <source>
        <dbReference type="EMBL" id="MEC1180104.1"/>
    </source>
</evidence>
<dbReference type="Gene3D" id="3.40.1580.10">
    <property type="entry name" value="SMI1/KNR4-like"/>
    <property type="match status" value="1"/>
</dbReference>
<protein>
    <submittedName>
        <fullName evidence="2">SMI1/KNR4 family protein</fullName>
    </submittedName>
</protein>
<dbReference type="EMBL" id="JARSFG010000021">
    <property type="protein sequence ID" value="MEC1180104.1"/>
    <property type="molecule type" value="Genomic_DNA"/>
</dbReference>
<dbReference type="AlphaFoldDB" id="A0AAW9NVZ5"/>
<evidence type="ECO:0000259" key="1">
    <source>
        <dbReference type="Pfam" id="PF09346"/>
    </source>
</evidence>
<proteinExistence type="predicted"/>
<dbReference type="Pfam" id="PF09346">
    <property type="entry name" value="SMI1_KNR4"/>
    <property type="match status" value="1"/>
</dbReference>
<accession>A0AAW9NVZ5</accession>
<evidence type="ECO:0000313" key="3">
    <source>
        <dbReference type="Proteomes" id="UP001344888"/>
    </source>
</evidence>
<dbReference type="SUPFAM" id="SSF160631">
    <property type="entry name" value="SMI1/KNR4-like"/>
    <property type="match status" value="1"/>
</dbReference>
<organism evidence="2 3">
    <name type="scientific">Metasolibacillus meyeri</name>
    <dbReference type="NCBI Taxonomy" id="1071052"/>
    <lineage>
        <taxon>Bacteria</taxon>
        <taxon>Bacillati</taxon>
        <taxon>Bacillota</taxon>
        <taxon>Bacilli</taxon>
        <taxon>Bacillales</taxon>
        <taxon>Caryophanaceae</taxon>
        <taxon>Metasolibacillus</taxon>
    </lineage>
</organism>
<reference evidence="2 3" key="1">
    <citation type="submission" date="2023-03" db="EMBL/GenBank/DDBJ databases">
        <title>Bacillus Genome Sequencing.</title>
        <authorList>
            <person name="Dunlap C."/>
        </authorList>
    </citation>
    <scope>NUCLEOTIDE SEQUENCE [LARGE SCALE GENOMIC DNA]</scope>
    <source>
        <strain evidence="2 3">B-59205</strain>
    </source>
</reference>
<dbReference type="InterPro" id="IPR018958">
    <property type="entry name" value="Knr4/Smi1-like_dom"/>
</dbReference>
<dbReference type="RefSeq" id="WP_326124640.1">
    <property type="nucleotide sequence ID" value="NZ_JARSFG010000021.1"/>
</dbReference>
<gene>
    <name evidence="2" type="ORF">P9B03_16500</name>
</gene>
<name>A0AAW9NVZ5_9BACL</name>
<dbReference type="InterPro" id="IPR037883">
    <property type="entry name" value="Knr4/Smi1-like_sf"/>
</dbReference>
<comment type="caution">
    <text evidence="2">The sequence shown here is derived from an EMBL/GenBank/DDBJ whole genome shotgun (WGS) entry which is preliminary data.</text>
</comment>